<accession>A0A9P9AEF0</accession>
<comment type="caution">
    <text evidence="2">The sequence shown here is derived from an EMBL/GenBank/DDBJ whole genome shotgun (WGS) entry which is preliminary data.</text>
</comment>
<name>A0A9P9AEF0_9PEZI</name>
<keyword evidence="3" id="KW-1185">Reference proteome</keyword>
<dbReference type="EMBL" id="JAGSXJ010000004">
    <property type="protein sequence ID" value="KAH6692700.1"/>
    <property type="molecule type" value="Genomic_DNA"/>
</dbReference>
<evidence type="ECO:0000313" key="2">
    <source>
        <dbReference type="EMBL" id="KAH6692700.1"/>
    </source>
</evidence>
<feature type="region of interest" description="Disordered" evidence="1">
    <location>
        <begin position="1"/>
        <end position="44"/>
    </location>
</feature>
<dbReference type="AlphaFoldDB" id="A0A9P9AEF0"/>
<organism evidence="2 3">
    <name type="scientific">Plectosphaerella plurivora</name>
    <dbReference type="NCBI Taxonomy" id="936078"/>
    <lineage>
        <taxon>Eukaryota</taxon>
        <taxon>Fungi</taxon>
        <taxon>Dikarya</taxon>
        <taxon>Ascomycota</taxon>
        <taxon>Pezizomycotina</taxon>
        <taxon>Sordariomycetes</taxon>
        <taxon>Hypocreomycetidae</taxon>
        <taxon>Glomerellales</taxon>
        <taxon>Plectosphaerellaceae</taxon>
        <taxon>Plectosphaerella</taxon>
    </lineage>
</organism>
<evidence type="ECO:0000256" key="1">
    <source>
        <dbReference type="SAM" id="MobiDB-lite"/>
    </source>
</evidence>
<gene>
    <name evidence="2" type="ORF">F5X68DRAFT_60360</name>
</gene>
<dbReference type="Proteomes" id="UP000770015">
    <property type="component" value="Unassembled WGS sequence"/>
</dbReference>
<feature type="compositionally biased region" description="Basic residues" evidence="1">
    <location>
        <begin position="14"/>
        <end position="29"/>
    </location>
</feature>
<evidence type="ECO:0000313" key="3">
    <source>
        <dbReference type="Proteomes" id="UP000770015"/>
    </source>
</evidence>
<feature type="region of interest" description="Disordered" evidence="1">
    <location>
        <begin position="94"/>
        <end position="132"/>
    </location>
</feature>
<protein>
    <submittedName>
        <fullName evidence="2">Uncharacterized protein</fullName>
    </submittedName>
</protein>
<sequence>MQLPIRPRNPSATPRHRNPGSRFQARSHSRAAQPVARGVCPAGQGRSLGEVVHSLDRSHAGPAGSETSCAASCPGPRCLPHQHVTLQATITHHTLPLSPDPAMVAPRPLRSRGSPSDGKGAPPPSVPTSGLPSGLGQRLCAVVMMSKQSTAYNACPGPLLAPAISRTWSSSSDLAQIHRRLRPPHLPLAATSFVALRSPLDSLRRS</sequence>
<reference evidence="2" key="1">
    <citation type="journal article" date="2021" name="Nat. Commun.">
        <title>Genetic determinants of endophytism in the Arabidopsis root mycobiome.</title>
        <authorList>
            <person name="Mesny F."/>
            <person name="Miyauchi S."/>
            <person name="Thiergart T."/>
            <person name="Pickel B."/>
            <person name="Atanasova L."/>
            <person name="Karlsson M."/>
            <person name="Huettel B."/>
            <person name="Barry K.W."/>
            <person name="Haridas S."/>
            <person name="Chen C."/>
            <person name="Bauer D."/>
            <person name="Andreopoulos W."/>
            <person name="Pangilinan J."/>
            <person name="LaButti K."/>
            <person name="Riley R."/>
            <person name="Lipzen A."/>
            <person name="Clum A."/>
            <person name="Drula E."/>
            <person name="Henrissat B."/>
            <person name="Kohler A."/>
            <person name="Grigoriev I.V."/>
            <person name="Martin F.M."/>
            <person name="Hacquard S."/>
        </authorList>
    </citation>
    <scope>NUCLEOTIDE SEQUENCE</scope>
    <source>
        <strain evidence="2">MPI-SDFR-AT-0117</strain>
    </source>
</reference>
<proteinExistence type="predicted"/>